<evidence type="ECO:0000313" key="1">
    <source>
        <dbReference type="EMBL" id="CAD8886390.1"/>
    </source>
</evidence>
<sequence>MIETIDEEGSFCEPGAGIFGFNFNHTTRPRFDIPRTVSLGKNSSTASIAYSEPSELVFSSASSYSDSQDQKPKADYVQRIKKCFPSCKKMKTSTFPSFNIMTMRVEYR</sequence>
<name>A0A7S1FT42_9STRA</name>
<dbReference type="AlphaFoldDB" id="A0A7S1FT42"/>
<dbReference type="EMBL" id="HBFR01018677">
    <property type="protein sequence ID" value="CAD8886390.1"/>
    <property type="molecule type" value="Transcribed_RNA"/>
</dbReference>
<reference evidence="1" key="1">
    <citation type="submission" date="2021-01" db="EMBL/GenBank/DDBJ databases">
        <authorList>
            <person name="Corre E."/>
            <person name="Pelletier E."/>
            <person name="Niang G."/>
            <person name="Scheremetjew M."/>
            <person name="Finn R."/>
            <person name="Kale V."/>
            <person name="Holt S."/>
            <person name="Cochrane G."/>
            <person name="Meng A."/>
            <person name="Brown T."/>
            <person name="Cohen L."/>
        </authorList>
    </citation>
    <scope>NUCLEOTIDE SEQUENCE</scope>
    <source>
        <strain evidence="1">308</strain>
    </source>
</reference>
<accession>A0A7S1FT42</accession>
<proteinExistence type="predicted"/>
<organism evidence="1">
    <name type="scientific">Corethron hystrix</name>
    <dbReference type="NCBI Taxonomy" id="216773"/>
    <lineage>
        <taxon>Eukaryota</taxon>
        <taxon>Sar</taxon>
        <taxon>Stramenopiles</taxon>
        <taxon>Ochrophyta</taxon>
        <taxon>Bacillariophyta</taxon>
        <taxon>Coscinodiscophyceae</taxon>
        <taxon>Corethrophycidae</taxon>
        <taxon>Corethrales</taxon>
        <taxon>Corethraceae</taxon>
        <taxon>Corethron</taxon>
    </lineage>
</organism>
<gene>
    <name evidence="1" type="ORF">CHYS00102_LOCUS13588</name>
</gene>
<protein>
    <submittedName>
        <fullName evidence="1">Uncharacterized protein</fullName>
    </submittedName>
</protein>